<organism evidence="6 7">
    <name type="scientific">Stieleria varia</name>
    <dbReference type="NCBI Taxonomy" id="2528005"/>
    <lineage>
        <taxon>Bacteria</taxon>
        <taxon>Pseudomonadati</taxon>
        <taxon>Planctomycetota</taxon>
        <taxon>Planctomycetia</taxon>
        <taxon>Pirellulales</taxon>
        <taxon>Pirellulaceae</taxon>
        <taxon>Stieleria</taxon>
    </lineage>
</organism>
<evidence type="ECO:0000259" key="5">
    <source>
        <dbReference type="Pfam" id="PF20434"/>
    </source>
</evidence>
<dbReference type="SUPFAM" id="SSF53474">
    <property type="entry name" value="alpha/beta-Hydrolases"/>
    <property type="match status" value="1"/>
</dbReference>
<sequence length="313" mass="34024">MPVTHHPARRPGLWSSIAQNPLRSVFCIAIFISLCIVSMSIAEKTAFAQDGNGASKPAATGITEGSVNYKTVGDRTLRIDWTRPADWQPTDRRPAIAFIHGGGWTGGKPGQFAPHSQELAGLGVVCFRIEYRLLKGKSGPPADCVSDVSDAFRFIRGNAGQLGIDPDRIAAGGGSAGGHLAAFLGMMDDEVIDGVSRKPNLLCLFNPVYDNGPGQWGDKRVGDEYPKYSPAHNISKDDPPAIVFLGTNDSLIPVETAERFRDNMIKAGVESRLFLYKDQPHGFFNANKSDGKYYRLTVDEMLSFLKTHGWIDG</sequence>
<proteinExistence type="inferred from homology"/>
<feature type="domain" description="BD-FAE-like" evidence="5">
    <location>
        <begin position="91"/>
        <end position="192"/>
    </location>
</feature>
<evidence type="ECO:0000256" key="1">
    <source>
        <dbReference type="ARBA" id="ARBA00010515"/>
    </source>
</evidence>
<evidence type="ECO:0000259" key="4">
    <source>
        <dbReference type="Pfam" id="PF01738"/>
    </source>
</evidence>
<dbReference type="InterPro" id="IPR049492">
    <property type="entry name" value="BD-FAE-like_dom"/>
</dbReference>
<protein>
    <submittedName>
        <fullName evidence="6">Acetylxylan esterase</fullName>
        <ecNumber evidence="6">3.1.1.72</ecNumber>
    </submittedName>
</protein>
<dbReference type="EC" id="3.1.1.72" evidence="6"/>
<feature type="transmembrane region" description="Helical" evidence="3">
    <location>
        <begin position="21"/>
        <end position="42"/>
    </location>
</feature>
<dbReference type="InterPro" id="IPR029058">
    <property type="entry name" value="AB_hydrolase_fold"/>
</dbReference>
<dbReference type="PANTHER" id="PTHR48081">
    <property type="entry name" value="AB HYDROLASE SUPERFAMILY PROTEIN C4A8.06C"/>
    <property type="match status" value="1"/>
</dbReference>
<dbReference type="Gene3D" id="3.40.50.1820">
    <property type="entry name" value="alpha/beta hydrolase"/>
    <property type="match status" value="1"/>
</dbReference>
<keyword evidence="3" id="KW-0812">Transmembrane</keyword>
<evidence type="ECO:0000256" key="2">
    <source>
        <dbReference type="ARBA" id="ARBA00022801"/>
    </source>
</evidence>
<comment type="similarity">
    <text evidence="1">Belongs to the 'GDXG' lipolytic enzyme family.</text>
</comment>
<evidence type="ECO:0000256" key="3">
    <source>
        <dbReference type="SAM" id="Phobius"/>
    </source>
</evidence>
<gene>
    <name evidence="6" type="primary">axeA1_3</name>
    <name evidence="6" type="ORF">Pla52n_41030</name>
</gene>
<keyword evidence="2 6" id="KW-0378">Hydrolase</keyword>
<dbReference type="PANTHER" id="PTHR48081:SF30">
    <property type="entry name" value="ACETYL-HYDROLASE LIPR-RELATED"/>
    <property type="match status" value="1"/>
</dbReference>
<dbReference type="InterPro" id="IPR050300">
    <property type="entry name" value="GDXG_lipolytic_enzyme"/>
</dbReference>
<keyword evidence="3" id="KW-1133">Transmembrane helix</keyword>
<dbReference type="GO" id="GO:0046555">
    <property type="term" value="F:acetylxylan esterase activity"/>
    <property type="evidence" value="ECO:0007669"/>
    <property type="project" value="UniProtKB-EC"/>
</dbReference>
<comment type="caution">
    <text evidence="6">The sequence shown here is derived from an EMBL/GenBank/DDBJ whole genome shotgun (WGS) entry which is preliminary data.</text>
</comment>
<accession>A0A5C6AY21</accession>
<evidence type="ECO:0000313" key="7">
    <source>
        <dbReference type="Proteomes" id="UP000320176"/>
    </source>
</evidence>
<keyword evidence="7" id="KW-1185">Reference proteome</keyword>
<feature type="domain" description="Dienelactone hydrolase" evidence="4">
    <location>
        <begin position="230"/>
        <end position="307"/>
    </location>
</feature>
<dbReference type="EMBL" id="SJPN01000004">
    <property type="protein sequence ID" value="TWU03014.1"/>
    <property type="molecule type" value="Genomic_DNA"/>
</dbReference>
<dbReference type="Proteomes" id="UP000320176">
    <property type="component" value="Unassembled WGS sequence"/>
</dbReference>
<evidence type="ECO:0000313" key="6">
    <source>
        <dbReference type="EMBL" id="TWU03014.1"/>
    </source>
</evidence>
<dbReference type="AlphaFoldDB" id="A0A5C6AY21"/>
<dbReference type="GO" id="GO:0004806">
    <property type="term" value="F:triacylglycerol lipase activity"/>
    <property type="evidence" value="ECO:0007669"/>
    <property type="project" value="TreeGrafter"/>
</dbReference>
<keyword evidence="3" id="KW-0472">Membrane</keyword>
<dbReference type="InterPro" id="IPR002925">
    <property type="entry name" value="Dienelactn_hydro"/>
</dbReference>
<dbReference type="Pfam" id="PF01738">
    <property type="entry name" value="DLH"/>
    <property type="match status" value="1"/>
</dbReference>
<dbReference type="Pfam" id="PF20434">
    <property type="entry name" value="BD-FAE"/>
    <property type="match status" value="1"/>
</dbReference>
<name>A0A5C6AY21_9BACT</name>
<reference evidence="6 7" key="1">
    <citation type="submission" date="2019-02" db="EMBL/GenBank/DDBJ databases">
        <title>Deep-cultivation of Planctomycetes and their phenomic and genomic characterization uncovers novel biology.</title>
        <authorList>
            <person name="Wiegand S."/>
            <person name="Jogler M."/>
            <person name="Boedeker C."/>
            <person name="Pinto D."/>
            <person name="Vollmers J."/>
            <person name="Rivas-Marin E."/>
            <person name="Kohn T."/>
            <person name="Peeters S.H."/>
            <person name="Heuer A."/>
            <person name="Rast P."/>
            <person name="Oberbeckmann S."/>
            <person name="Bunk B."/>
            <person name="Jeske O."/>
            <person name="Meyerdierks A."/>
            <person name="Storesund J.E."/>
            <person name="Kallscheuer N."/>
            <person name="Luecker S."/>
            <person name="Lage O.M."/>
            <person name="Pohl T."/>
            <person name="Merkel B.J."/>
            <person name="Hornburger P."/>
            <person name="Mueller R.-W."/>
            <person name="Bruemmer F."/>
            <person name="Labrenz M."/>
            <person name="Spormann A.M."/>
            <person name="Op Den Camp H."/>
            <person name="Overmann J."/>
            <person name="Amann R."/>
            <person name="Jetten M.S.M."/>
            <person name="Mascher T."/>
            <person name="Medema M.H."/>
            <person name="Devos D.P."/>
            <person name="Kaster A.-K."/>
            <person name="Ovreas L."/>
            <person name="Rohde M."/>
            <person name="Galperin M.Y."/>
            <person name="Jogler C."/>
        </authorList>
    </citation>
    <scope>NUCLEOTIDE SEQUENCE [LARGE SCALE GENOMIC DNA]</scope>
    <source>
        <strain evidence="6 7">Pla52n</strain>
    </source>
</reference>